<comment type="caution">
    <text evidence="3">The sequence shown here is derived from an EMBL/GenBank/DDBJ whole genome shotgun (WGS) entry which is preliminary data.</text>
</comment>
<accession>A0A1F2UG82</accession>
<feature type="domain" description="SHOCT" evidence="2">
    <location>
        <begin position="54"/>
        <end position="79"/>
    </location>
</feature>
<evidence type="ECO:0000259" key="2">
    <source>
        <dbReference type="Pfam" id="PF09851"/>
    </source>
</evidence>
<reference evidence="3 4" key="1">
    <citation type="journal article" date="2016" name="Nat. Commun.">
        <title>Thousands of microbial genomes shed light on interconnected biogeochemical processes in an aquifer system.</title>
        <authorList>
            <person name="Anantharaman K."/>
            <person name="Brown C.T."/>
            <person name="Hug L.A."/>
            <person name="Sharon I."/>
            <person name="Castelle C.J."/>
            <person name="Probst A.J."/>
            <person name="Thomas B.C."/>
            <person name="Singh A."/>
            <person name="Wilkins M.J."/>
            <person name="Karaoz U."/>
            <person name="Brodie E.L."/>
            <person name="Williams K.H."/>
            <person name="Hubbard S.S."/>
            <person name="Banfield J.F."/>
        </authorList>
    </citation>
    <scope>NUCLEOTIDE SEQUENCE [LARGE SCALE GENOMIC DNA]</scope>
</reference>
<evidence type="ECO:0000256" key="1">
    <source>
        <dbReference type="SAM" id="Phobius"/>
    </source>
</evidence>
<dbReference type="Proteomes" id="UP000178086">
    <property type="component" value="Unassembled WGS sequence"/>
</dbReference>
<protein>
    <recommendedName>
        <fullName evidence="2">SHOCT domain-containing protein</fullName>
    </recommendedName>
</protein>
<feature type="transmembrane region" description="Helical" evidence="1">
    <location>
        <begin position="12"/>
        <end position="35"/>
    </location>
</feature>
<name>A0A1F2UG82_9ACTN</name>
<sequence>MMWGWDGGFGFGGVFMLFVMVLFWGLFIAGIVYLVKVLSSGGAAPSREPGGNKALDILKERYARGEIDTEEYTAKKRELEG</sequence>
<gene>
    <name evidence="3" type="ORF">A2074_03915</name>
</gene>
<proteinExistence type="predicted"/>
<evidence type="ECO:0000313" key="3">
    <source>
        <dbReference type="EMBL" id="OFW32044.1"/>
    </source>
</evidence>
<dbReference type="AlphaFoldDB" id="A0A1F2UG82"/>
<keyword evidence="1" id="KW-1133">Transmembrane helix</keyword>
<keyword evidence="1" id="KW-0812">Transmembrane</keyword>
<dbReference type="Pfam" id="PF09851">
    <property type="entry name" value="SHOCT"/>
    <property type="match status" value="1"/>
</dbReference>
<evidence type="ECO:0000313" key="4">
    <source>
        <dbReference type="Proteomes" id="UP000178086"/>
    </source>
</evidence>
<dbReference type="EMBL" id="MELI01000105">
    <property type="protein sequence ID" value="OFW32044.1"/>
    <property type="molecule type" value="Genomic_DNA"/>
</dbReference>
<organism evidence="3 4">
    <name type="scientific">Candidatus Aquicultor primus</name>
    <dbReference type="NCBI Taxonomy" id="1797195"/>
    <lineage>
        <taxon>Bacteria</taxon>
        <taxon>Bacillati</taxon>
        <taxon>Actinomycetota</taxon>
        <taxon>Candidatus Aquicultoria</taxon>
        <taxon>Candidatus Aquicultorales</taxon>
        <taxon>Candidatus Aquicultoraceae</taxon>
        <taxon>Candidatus Aquicultor</taxon>
    </lineage>
</organism>
<keyword evidence="1" id="KW-0472">Membrane</keyword>
<dbReference type="InterPro" id="IPR018649">
    <property type="entry name" value="SHOCT"/>
</dbReference>